<dbReference type="OrthoDB" id="9767721at2"/>
<evidence type="ECO:0000256" key="10">
    <source>
        <dbReference type="ARBA" id="ARBA00029986"/>
    </source>
</evidence>
<dbReference type="GO" id="GO:0043335">
    <property type="term" value="P:protein unfolding"/>
    <property type="evidence" value="ECO:0007669"/>
    <property type="project" value="TreeGrafter"/>
</dbReference>
<evidence type="ECO:0000256" key="9">
    <source>
        <dbReference type="ARBA" id="ARBA00023306"/>
    </source>
</evidence>
<dbReference type="GO" id="GO:0051301">
    <property type="term" value="P:cell division"/>
    <property type="evidence" value="ECO:0007669"/>
    <property type="project" value="UniProtKB-KW"/>
</dbReference>
<evidence type="ECO:0000259" key="14">
    <source>
        <dbReference type="PROSITE" id="PS50059"/>
    </source>
</evidence>
<accession>A0A3L8PZ24</accession>
<keyword evidence="16" id="KW-1185">Reference proteome</keyword>
<dbReference type="InterPro" id="IPR027304">
    <property type="entry name" value="Trigger_fact/SurA_dom_sf"/>
</dbReference>
<dbReference type="EC" id="5.2.1.8" evidence="3 11"/>
<comment type="caution">
    <text evidence="15">The sequence shown here is derived from an EMBL/GenBank/DDBJ whole genome shotgun (WGS) entry which is preliminary data.</text>
</comment>
<evidence type="ECO:0000256" key="2">
    <source>
        <dbReference type="ARBA" id="ARBA00005464"/>
    </source>
</evidence>
<evidence type="ECO:0000256" key="7">
    <source>
        <dbReference type="ARBA" id="ARBA00023186"/>
    </source>
</evidence>
<gene>
    <name evidence="11" type="primary">tig</name>
    <name evidence="15" type="ORF">D5018_12670</name>
</gene>
<dbReference type="HAMAP" id="MF_00303">
    <property type="entry name" value="Trigger_factor_Tig"/>
    <property type="match status" value="1"/>
</dbReference>
<dbReference type="PANTHER" id="PTHR30560:SF3">
    <property type="entry name" value="TRIGGER FACTOR-LIKE PROTEIN TIG, CHLOROPLASTIC"/>
    <property type="match status" value="1"/>
</dbReference>
<dbReference type="GO" id="GO:0044183">
    <property type="term" value="F:protein folding chaperone"/>
    <property type="evidence" value="ECO:0007669"/>
    <property type="project" value="TreeGrafter"/>
</dbReference>
<dbReference type="Pfam" id="PF00254">
    <property type="entry name" value="FKBP_C"/>
    <property type="match status" value="1"/>
</dbReference>
<keyword evidence="5 11" id="KW-0132">Cell division</keyword>
<dbReference type="PROSITE" id="PS50059">
    <property type="entry name" value="FKBP_PPIASE"/>
    <property type="match status" value="1"/>
</dbReference>
<dbReference type="Proteomes" id="UP000281474">
    <property type="component" value="Unassembled WGS sequence"/>
</dbReference>
<evidence type="ECO:0000256" key="1">
    <source>
        <dbReference type="ARBA" id="ARBA00000971"/>
    </source>
</evidence>
<dbReference type="InterPro" id="IPR001179">
    <property type="entry name" value="PPIase_FKBP_dom"/>
</dbReference>
<dbReference type="InterPro" id="IPR008881">
    <property type="entry name" value="Trigger_fac_ribosome-bd_bac"/>
</dbReference>
<name>A0A3L8PZ24_9GAMM</name>
<dbReference type="Gene3D" id="1.10.3120.10">
    <property type="entry name" value="Trigger factor, C-terminal domain"/>
    <property type="match status" value="1"/>
</dbReference>
<dbReference type="AlphaFoldDB" id="A0A3L8PZ24"/>
<dbReference type="SUPFAM" id="SSF109998">
    <property type="entry name" value="Triger factor/SurA peptide-binding domain-like"/>
    <property type="match status" value="1"/>
</dbReference>
<comment type="subcellular location">
    <subcellularLocation>
        <location evidence="11">Cytoplasm</location>
    </subcellularLocation>
    <text evidence="11">About half TF is bound to the ribosome near the polypeptide exit tunnel while the other half is free in the cytoplasm.</text>
</comment>
<comment type="function">
    <text evidence="11">Involved in protein export. Acts as a chaperone by maintaining the newly synthesized protein in an open conformation. Functions as a peptidyl-prolyl cis-trans isomerase.</text>
</comment>
<evidence type="ECO:0000313" key="16">
    <source>
        <dbReference type="Proteomes" id="UP000281474"/>
    </source>
</evidence>
<dbReference type="Pfam" id="PF05697">
    <property type="entry name" value="Trigger_N"/>
    <property type="match status" value="1"/>
</dbReference>
<dbReference type="EMBL" id="QZEI01000037">
    <property type="protein sequence ID" value="RLV59342.1"/>
    <property type="molecule type" value="Genomic_DNA"/>
</dbReference>
<evidence type="ECO:0000256" key="4">
    <source>
        <dbReference type="ARBA" id="ARBA00016902"/>
    </source>
</evidence>
<organism evidence="15 16">
    <name type="scientific">Parashewanella curva</name>
    <dbReference type="NCBI Taxonomy" id="2338552"/>
    <lineage>
        <taxon>Bacteria</taxon>
        <taxon>Pseudomonadati</taxon>
        <taxon>Pseudomonadota</taxon>
        <taxon>Gammaproteobacteria</taxon>
        <taxon>Alteromonadales</taxon>
        <taxon>Shewanellaceae</taxon>
        <taxon>Parashewanella</taxon>
    </lineage>
</organism>
<dbReference type="GO" id="GO:0051083">
    <property type="term" value="P:'de novo' cotranslational protein folding"/>
    <property type="evidence" value="ECO:0007669"/>
    <property type="project" value="TreeGrafter"/>
</dbReference>
<dbReference type="GO" id="GO:0015031">
    <property type="term" value="P:protein transport"/>
    <property type="evidence" value="ECO:0007669"/>
    <property type="project" value="UniProtKB-UniRule"/>
</dbReference>
<evidence type="ECO:0000313" key="15">
    <source>
        <dbReference type="EMBL" id="RLV59342.1"/>
    </source>
</evidence>
<sequence>MQVSVETTQGLERRLTISVPAGDLEKLIKNALVQEARRAKIAGFRPGKVPVSVIQKRYGAAIEHDIKNEFMQRNFVEAIIAEKINPAGAPAFTPGTTEGENFEFTATFEVYPEVELKALDAINVEKPVAEVTDADVDNMIETLRKQHATYEVVERASEDGDKVKMNFVGTVDGEEFEGGKAEDFELQLGSGRMIPGFEDGILGKKAGEEFDIDVTFPEDYHAENLKGKAAKFAITLTEVQGGTLPEVNEDFAGLFGVAEGGVDALKAEIRKNMTRELEQALKANVKEQVINGLLDNNEIELPKALIDGEVHALRQQALQRFGGADQNNNMPELPAELFTEQAERRVKIGLLLGEVIKTNELKADDDKVNSLIESMASAYEDPSEVVEYYNKNEELMQNMRNVALEEQAVEEVLKAAKVSDKEVQFEEFMNKANAQA</sequence>
<dbReference type="GO" id="GO:0043022">
    <property type="term" value="F:ribosome binding"/>
    <property type="evidence" value="ECO:0007669"/>
    <property type="project" value="TreeGrafter"/>
</dbReference>
<dbReference type="PANTHER" id="PTHR30560">
    <property type="entry name" value="TRIGGER FACTOR CHAPERONE AND PEPTIDYL-PROLYL CIS/TRANS ISOMERASE"/>
    <property type="match status" value="1"/>
</dbReference>
<dbReference type="RefSeq" id="WP_121839372.1">
    <property type="nucleotide sequence ID" value="NZ_ML014786.1"/>
</dbReference>
<dbReference type="PIRSF" id="PIRSF003095">
    <property type="entry name" value="Trigger_factor"/>
    <property type="match status" value="1"/>
</dbReference>
<dbReference type="InterPro" id="IPR036611">
    <property type="entry name" value="Trigger_fac_ribosome-bd_sf"/>
</dbReference>
<dbReference type="NCBIfam" id="TIGR00115">
    <property type="entry name" value="tig"/>
    <property type="match status" value="1"/>
</dbReference>
<dbReference type="FunFam" id="3.10.50.40:FF:000001">
    <property type="entry name" value="Trigger factor"/>
    <property type="match status" value="1"/>
</dbReference>
<reference evidence="15 16" key="1">
    <citation type="submission" date="2018-09" db="EMBL/GenBank/DDBJ databases">
        <title>Phylogeny of the Shewanellaceae, and recommendation for two new genera, Pseudoshewanella and Parashewanella.</title>
        <authorList>
            <person name="Wang G."/>
        </authorList>
    </citation>
    <scope>NUCLEOTIDE SEQUENCE [LARGE SCALE GENOMIC DNA]</scope>
    <source>
        <strain evidence="15 16">C51</strain>
    </source>
</reference>
<evidence type="ECO:0000256" key="13">
    <source>
        <dbReference type="RuleBase" id="RU003914"/>
    </source>
</evidence>
<dbReference type="GO" id="GO:0003755">
    <property type="term" value="F:peptidyl-prolyl cis-trans isomerase activity"/>
    <property type="evidence" value="ECO:0007669"/>
    <property type="project" value="UniProtKB-UniRule"/>
</dbReference>
<keyword evidence="8 11" id="KW-0413">Isomerase</keyword>
<comment type="domain">
    <text evidence="11">Consists of 3 domains; the N-terminus binds the ribosome, the middle domain has PPIase activity, while the C-terminus has intrinsic chaperone activity on its own.</text>
</comment>
<keyword evidence="7 11" id="KW-0143">Chaperone</keyword>
<dbReference type="Gene3D" id="3.10.50.40">
    <property type="match status" value="1"/>
</dbReference>
<dbReference type="InterPro" id="IPR037041">
    <property type="entry name" value="Trigger_fac_C_sf"/>
</dbReference>
<evidence type="ECO:0000256" key="8">
    <source>
        <dbReference type="ARBA" id="ARBA00023235"/>
    </source>
</evidence>
<dbReference type="GO" id="GO:0005737">
    <property type="term" value="C:cytoplasm"/>
    <property type="evidence" value="ECO:0007669"/>
    <property type="project" value="UniProtKB-SubCell"/>
</dbReference>
<keyword evidence="9 11" id="KW-0131">Cell cycle</keyword>
<evidence type="ECO:0000256" key="11">
    <source>
        <dbReference type="HAMAP-Rule" id="MF_00303"/>
    </source>
</evidence>
<comment type="catalytic activity">
    <reaction evidence="1 11 12">
        <text>[protein]-peptidylproline (omega=180) = [protein]-peptidylproline (omega=0)</text>
        <dbReference type="Rhea" id="RHEA:16237"/>
        <dbReference type="Rhea" id="RHEA-COMP:10747"/>
        <dbReference type="Rhea" id="RHEA-COMP:10748"/>
        <dbReference type="ChEBI" id="CHEBI:83833"/>
        <dbReference type="ChEBI" id="CHEBI:83834"/>
        <dbReference type="EC" id="5.2.1.8"/>
    </reaction>
</comment>
<keyword evidence="11" id="KW-0963">Cytoplasm</keyword>
<dbReference type="InterPro" id="IPR008880">
    <property type="entry name" value="Trigger_fac_C"/>
</dbReference>
<dbReference type="InterPro" id="IPR046357">
    <property type="entry name" value="PPIase_dom_sf"/>
</dbReference>
<evidence type="ECO:0000256" key="6">
    <source>
        <dbReference type="ARBA" id="ARBA00023110"/>
    </source>
</evidence>
<keyword evidence="6 11" id="KW-0697">Rotamase</keyword>
<dbReference type="InterPro" id="IPR005215">
    <property type="entry name" value="Trig_fac"/>
</dbReference>
<dbReference type="Pfam" id="PF05698">
    <property type="entry name" value="Trigger_C"/>
    <property type="match status" value="1"/>
</dbReference>
<proteinExistence type="inferred from homology"/>
<evidence type="ECO:0000256" key="12">
    <source>
        <dbReference type="PROSITE-ProRule" id="PRU00277"/>
    </source>
</evidence>
<dbReference type="SUPFAM" id="SSF102735">
    <property type="entry name" value="Trigger factor ribosome-binding domain"/>
    <property type="match status" value="1"/>
</dbReference>
<comment type="similarity">
    <text evidence="2 11 13">Belongs to the FKBP-type PPIase family. Tig subfamily.</text>
</comment>
<evidence type="ECO:0000256" key="3">
    <source>
        <dbReference type="ARBA" id="ARBA00013194"/>
    </source>
</evidence>
<feature type="domain" description="PPIase FKBP-type" evidence="14">
    <location>
        <begin position="160"/>
        <end position="245"/>
    </location>
</feature>
<dbReference type="Gene3D" id="3.30.70.1050">
    <property type="entry name" value="Trigger factor ribosome-binding domain"/>
    <property type="match status" value="1"/>
</dbReference>
<dbReference type="SUPFAM" id="SSF54534">
    <property type="entry name" value="FKBP-like"/>
    <property type="match status" value="1"/>
</dbReference>
<protein>
    <recommendedName>
        <fullName evidence="4 11">Trigger factor</fullName>
        <shortName evidence="11">TF</shortName>
        <ecNumber evidence="3 11">5.2.1.8</ecNumber>
    </recommendedName>
    <alternativeName>
        <fullName evidence="10 11">PPIase</fullName>
    </alternativeName>
</protein>
<evidence type="ECO:0000256" key="5">
    <source>
        <dbReference type="ARBA" id="ARBA00022618"/>
    </source>
</evidence>